<dbReference type="Proteomes" id="UP000012073">
    <property type="component" value="Unassembled WGS sequence"/>
</dbReference>
<dbReference type="GO" id="GO:0010468">
    <property type="term" value="P:regulation of gene expression"/>
    <property type="evidence" value="ECO:0007669"/>
    <property type="project" value="TreeGrafter"/>
</dbReference>
<evidence type="ECO:0000256" key="2">
    <source>
        <dbReference type="ARBA" id="ARBA00012425"/>
    </source>
</evidence>
<dbReference type="SUPFAM" id="SSF56112">
    <property type="entry name" value="Protein kinase-like (PK-like)"/>
    <property type="match status" value="1"/>
</dbReference>
<dbReference type="OrthoDB" id="1732493at2759"/>
<keyword evidence="4" id="KW-0808">Transferase</keyword>
<keyword evidence="6 13" id="KW-0418">Kinase</keyword>
<dbReference type="GO" id="GO:0000082">
    <property type="term" value="P:G1/S transition of mitotic cell cycle"/>
    <property type="evidence" value="ECO:0007669"/>
    <property type="project" value="TreeGrafter"/>
</dbReference>
<dbReference type="GO" id="GO:0000307">
    <property type="term" value="C:cyclin-dependent protein kinase holoenzyme complex"/>
    <property type="evidence" value="ECO:0007669"/>
    <property type="project" value="TreeGrafter"/>
</dbReference>
<dbReference type="GO" id="GO:0005634">
    <property type="term" value="C:nucleus"/>
    <property type="evidence" value="ECO:0007669"/>
    <property type="project" value="TreeGrafter"/>
</dbReference>
<dbReference type="GO" id="GO:0010389">
    <property type="term" value="P:regulation of G2/M transition of mitotic cell cycle"/>
    <property type="evidence" value="ECO:0007669"/>
    <property type="project" value="TreeGrafter"/>
</dbReference>
<dbReference type="InterPro" id="IPR050108">
    <property type="entry name" value="CDK"/>
</dbReference>
<dbReference type="Pfam" id="PF00069">
    <property type="entry name" value="Pkinase"/>
    <property type="match status" value="1"/>
</dbReference>
<dbReference type="FunFam" id="3.30.200.20:FF:000927">
    <property type="entry name" value="Cyclin-dependent kinase 2"/>
    <property type="match status" value="1"/>
</dbReference>
<dbReference type="KEGG" id="ccp:CHC_T00008702001"/>
<reference evidence="14" key="1">
    <citation type="journal article" date="2013" name="Proc. Natl. Acad. Sci. U.S.A.">
        <title>Genome structure and metabolic features in the red seaweed Chondrus crispus shed light on evolution of the Archaeplastida.</title>
        <authorList>
            <person name="Collen J."/>
            <person name="Porcel B."/>
            <person name="Carre W."/>
            <person name="Ball S.G."/>
            <person name="Chaparro C."/>
            <person name="Tonon T."/>
            <person name="Barbeyron T."/>
            <person name="Michel G."/>
            <person name="Noel B."/>
            <person name="Valentin K."/>
            <person name="Elias M."/>
            <person name="Artiguenave F."/>
            <person name="Arun A."/>
            <person name="Aury J.M."/>
            <person name="Barbosa-Neto J.F."/>
            <person name="Bothwell J.H."/>
            <person name="Bouget F.Y."/>
            <person name="Brillet L."/>
            <person name="Cabello-Hurtado F."/>
            <person name="Capella-Gutierrez S."/>
            <person name="Charrier B."/>
            <person name="Cladiere L."/>
            <person name="Cock J.M."/>
            <person name="Coelho S.M."/>
            <person name="Colleoni C."/>
            <person name="Czjzek M."/>
            <person name="Da Silva C."/>
            <person name="Delage L."/>
            <person name="Denoeud F."/>
            <person name="Deschamps P."/>
            <person name="Dittami S.M."/>
            <person name="Gabaldon T."/>
            <person name="Gachon C.M."/>
            <person name="Groisillier A."/>
            <person name="Herve C."/>
            <person name="Jabbari K."/>
            <person name="Katinka M."/>
            <person name="Kloareg B."/>
            <person name="Kowalczyk N."/>
            <person name="Labadie K."/>
            <person name="Leblanc C."/>
            <person name="Lopez P.J."/>
            <person name="McLachlan D.H."/>
            <person name="Meslet-Cladiere L."/>
            <person name="Moustafa A."/>
            <person name="Nehr Z."/>
            <person name="Nyvall Collen P."/>
            <person name="Panaud O."/>
            <person name="Partensky F."/>
            <person name="Poulain J."/>
            <person name="Rensing S.A."/>
            <person name="Rousvoal S."/>
            <person name="Samson G."/>
            <person name="Symeonidi A."/>
            <person name="Weissenbach J."/>
            <person name="Zambounis A."/>
            <person name="Wincker P."/>
            <person name="Boyen C."/>
        </authorList>
    </citation>
    <scope>NUCLEOTIDE SEQUENCE [LARGE SCALE GENOMIC DNA]</scope>
    <source>
        <strain evidence="14">cv. Stackhouse</strain>
    </source>
</reference>
<evidence type="ECO:0000256" key="9">
    <source>
        <dbReference type="ARBA" id="ARBA00048367"/>
    </source>
</evidence>
<name>R7QD02_CHOCR</name>
<dbReference type="RefSeq" id="XP_005715130.1">
    <property type="nucleotide sequence ID" value="XM_005715073.1"/>
</dbReference>
<evidence type="ECO:0000256" key="4">
    <source>
        <dbReference type="ARBA" id="ARBA00022679"/>
    </source>
</evidence>
<dbReference type="SMART" id="SM00220">
    <property type="entry name" value="S_TKc"/>
    <property type="match status" value="1"/>
</dbReference>
<feature type="binding site" evidence="10">
    <location>
        <position position="33"/>
    </location>
    <ligand>
        <name>ATP</name>
        <dbReference type="ChEBI" id="CHEBI:30616"/>
    </ligand>
</feature>
<dbReference type="InterPro" id="IPR017441">
    <property type="entry name" value="Protein_kinase_ATP_BS"/>
</dbReference>
<proteinExistence type="inferred from homology"/>
<evidence type="ECO:0000256" key="8">
    <source>
        <dbReference type="ARBA" id="ARBA00047811"/>
    </source>
</evidence>
<evidence type="ECO:0000256" key="3">
    <source>
        <dbReference type="ARBA" id="ARBA00022527"/>
    </source>
</evidence>
<evidence type="ECO:0000256" key="10">
    <source>
        <dbReference type="PROSITE-ProRule" id="PRU10141"/>
    </source>
</evidence>
<keyword evidence="14" id="KW-1185">Reference proteome</keyword>
<dbReference type="EC" id="2.7.11.22" evidence="2"/>
<dbReference type="PROSITE" id="PS50011">
    <property type="entry name" value="PROTEIN_KINASE_DOM"/>
    <property type="match status" value="1"/>
</dbReference>
<dbReference type="InterPro" id="IPR000719">
    <property type="entry name" value="Prot_kinase_dom"/>
</dbReference>
<evidence type="ECO:0000256" key="5">
    <source>
        <dbReference type="ARBA" id="ARBA00022741"/>
    </source>
</evidence>
<dbReference type="GO" id="GO:0004693">
    <property type="term" value="F:cyclin-dependent protein serine/threonine kinase activity"/>
    <property type="evidence" value="ECO:0007669"/>
    <property type="project" value="UniProtKB-EC"/>
</dbReference>
<keyword evidence="5 10" id="KW-0547">Nucleotide-binding</keyword>
<evidence type="ECO:0000313" key="13">
    <source>
        <dbReference type="EMBL" id="CDF35311.1"/>
    </source>
</evidence>
<evidence type="ECO:0000256" key="6">
    <source>
        <dbReference type="ARBA" id="ARBA00022777"/>
    </source>
</evidence>
<dbReference type="GO" id="GO:0007165">
    <property type="term" value="P:signal transduction"/>
    <property type="evidence" value="ECO:0007669"/>
    <property type="project" value="TreeGrafter"/>
</dbReference>
<dbReference type="PANTHER" id="PTHR24056">
    <property type="entry name" value="CELL DIVISION PROTEIN KINASE"/>
    <property type="match status" value="1"/>
</dbReference>
<evidence type="ECO:0000259" key="12">
    <source>
        <dbReference type="PROSITE" id="PS50011"/>
    </source>
</evidence>
<keyword evidence="7 10" id="KW-0067">ATP-binding</keyword>
<dbReference type="InterPro" id="IPR008271">
    <property type="entry name" value="Ser/Thr_kinase_AS"/>
</dbReference>
<comment type="catalytic activity">
    <reaction evidence="9">
        <text>L-seryl-[protein] + ATP = O-phospho-L-seryl-[protein] + ADP + H(+)</text>
        <dbReference type="Rhea" id="RHEA:17989"/>
        <dbReference type="Rhea" id="RHEA-COMP:9863"/>
        <dbReference type="Rhea" id="RHEA-COMP:11604"/>
        <dbReference type="ChEBI" id="CHEBI:15378"/>
        <dbReference type="ChEBI" id="CHEBI:29999"/>
        <dbReference type="ChEBI" id="CHEBI:30616"/>
        <dbReference type="ChEBI" id="CHEBI:83421"/>
        <dbReference type="ChEBI" id="CHEBI:456216"/>
        <dbReference type="EC" id="2.7.11.22"/>
    </reaction>
</comment>
<dbReference type="Gene3D" id="3.30.200.20">
    <property type="entry name" value="Phosphorylase Kinase, domain 1"/>
    <property type="match status" value="1"/>
</dbReference>
<dbReference type="OMA" id="FEMSVQT"/>
<gene>
    <name evidence="13" type="ORF">CHC_T00008702001</name>
</gene>
<accession>R7QD02</accession>
<dbReference type="FunFam" id="1.10.510.10:FF:000611">
    <property type="entry name" value="CMGC family protein kinase"/>
    <property type="match status" value="1"/>
</dbReference>
<dbReference type="PhylomeDB" id="R7QD02"/>
<evidence type="ECO:0000256" key="11">
    <source>
        <dbReference type="RuleBase" id="RU000304"/>
    </source>
</evidence>
<dbReference type="GO" id="GO:0005737">
    <property type="term" value="C:cytoplasm"/>
    <property type="evidence" value="ECO:0007669"/>
    <property type="project" value="TreeGrafter"/>
</dbReference>
<keyword evidence="3 11" id="KW-0723">Serine/threonine-protein kinase</keyword>
<dbReference type="PROSITE" id="PS00107">
    <property type="entry name" value="PROTEIN_KINASE_ATP"/>
    <property type="match status" value="1"/>
</dbReference>
<dbReference type="CDD" id="cd07829">
    <property type="entry name" value="STKc_CDK_like"/>
    <property type="match status" value="1"/>
</dbReference>
<dbReference type="PROSITE" id="PS00108">
    <property type="entry name" value="PROTEIN_KINASE_ST"/>
    <property type="match status" value="1"/>
</dbReference>
<organism evidence="13 14">
    <name type="scientific">Chondrus crispus</name>
    <name type="common">Carrageen Irish moss</name>
    <name type="synonym">Polymorpha crispa</name>
    <dbReference type="NCBI Taxonomy" id="2769"/>
    <lineage>
        <taxon>Eukaryota</taxon>
        <taxon>Rhodophyta</taxon>
        <taxon>Florideophyceae</taxon>
        <taxon>Rhodymeniophycidae</taxon>
        <taxon>Gigartinales</taxon>
        <taxon>Gigartinaceae</taxon>
        <taxon>Chondrus</taxon>
    </lineage>
</organism>
<sequence length="326" mass="36417">MENYRRTELLGQGTYGKVYKAHHLQTGRVVALKKTILSSDDEGVPATTLREVSILRSLDSPYVVKLEEVVHTESRTGTPILFLVFEFLDHDLKQFMTSKYGKGAGIEPALAKEFCFQILLGLRYCHASSIMHRDLKPQNLLIDAQTCTIKLADFGLGRVYSFPVGKYTHEVVTLWYRAPEILLGTKQYSTGVDMWSVGCILAEMIVGRPLFTGESEIEQLLSIFRLLGTPTADTWHGVGELRDWHEYPNWRAQDLVTAVPALAALGKDGLELFASMVQLAPKKRISALDALNSPYFDDIRHKYAAGGERAHGAADDKENEAMRNGL</sequence>
<dbReference type="Gene3D" id="1.10.510.10">
    <property type="entry name" value="Transferase(Phosphotransferase) domain 1"/>
    <property type="match status" value="1"/>
</dbReference>
<dbReference type="EMBL" id="HG001727">
    <property type="protein sequence ID" value="CDF35311.1"/>
    <property type="molecule type" value="Genomic_DNA"/>
</dbReference>
<dbReference type="STRING" id="2769.R7QD02"/>
<protein>
    <recommendedName>
        <fullName evidence="2">cyclin-dependent kinase</fullName>
        <ecNumber evidence="2">2.7.11.22</ecNumber>
    </recommendedName>
</protein>
<dbReference type="GO" id="GO:0030332">
    <property type="term" value="F:cyclin binding"/>
    <property type="evidence" value="ECO:0007669"/>
    <property type="project" value="TreeGrafter"/>
</dbReference>
<dbReference type="InterPro" id="IPR011009">
    <property type="entry name" value="Kinase-like_dom_sf"/>
</dbReference>
<dbReference type="AlphaFoldDB" id="R7QD02"/>
<evidence type="ECO:0000256" key="1">
    <source>
        <dbReference type="ARBA" id="ARBA00006485"/>
    </source>
</evidence>
<feature type="domain" description="Protein kinase" evidence="12">
    <location>
        <begin position="4"/>
        <end position="296"/>
    </location>
</feature>
<evidence type="ECO:0000256" key="7">
    <source>
        <dbReference type="ARBA" id="ARBA00022840"/>
    </source>
</evidence>
<dbReference type="GO" id="GO:0005524">
    <property type="term" value="F:ATP binding"/>
    <property type="evidence" value="ECO:0007669"/>
    <property type="project" value="UniProtKB-UniRule"/>
</dbReference>
<comment type="similarity">
    <text evidence="1">Belongs to the protein kinase superfamily. CMGC Ser/Thr protein kinase family. CDC2/CDKX subfamily.</text>
</comment>
<dbReference type="GeneID" id="17322844"/>
<dbReference type="PANTHER" id="PTHR24056:SF254">
    <property type="entry name" value="CYCLIN-DEPENDENT KINASE 2"/>
    <property type="match status" value="1"/>
</dbReference>
<comment type="catalytic activity">
    <reaction evidence="8">
        <text>L-threonyl-[protein] + ATP = O-phospho-L-threonyl-[protein] + ADP + H(+)</text>
        <dbReference type="Rhea" id="RHEA:46608"/>
        <dbReference type="Rhea" id="RHEA-COMP:11060"/>
        <dbReference type="Rhea" id="RHEA-COMP:11605"/>
        <dbReference type="ChEBI" id="CHEBI:15378"/>
        <dbReference type="ChEBI" id="CHEBI:30013"/>
        <dbReference type="ChEBI" id="CHEBI:30616"/>
        <dbReference type="ChEBI" id="CHEBI:61977"/>
        <dbReference type="ChEBI" id="CHEBI:456216"/>
        <dbReference type="EC" id="2.7.11.22"/>
    </reaction>
</comment>
<dbReference type="Gramene" id="CDF35311">
    <property type="protein sequence ID" value="CDF35311"/>
    <property type="gene ID" value="CHC_T00008702001"/>
</dbReference>
<evidence type="ECO:0000313" key="14">
    <source>
        <dbReference type="Proteomes" id="UP000012073"/>
    </source>
</evidence>